<evidence type="ECO:0000313" key="2">
    <source>
        <dbReference type="EMBL" id="QDV04640.1"/>
    </source>
</evidence>
<proteinExistence type="predicted"/>
<dbReference type="EMBL" id="CP036434">
    <property type="protein sequence ID" value="QDV04640.1"/>
    <property type="molecule type" value="Genomic_DNA"/>
</dbReference>
<sequence>MKPVSDSRLIQQLSPPQKGVFSLADLQSALSDPHRASMYRRLDRLEESGDLRRFTRGIYVAEDFDLATLSQRVSPGSTISFEYVLARSLVIGPKPRHGVSALREGRGATFEGCGVRLDYHHVGEKLRFGEVSGDGVRTTDPEKAILDVLYFHLRGRKALMDIYSDVNLQRLDHKKLDRYLSHYSNSKFVAFARDLLLVAEGDRP</sequence>
<evidence type="ECO:0000313" key="3">
    <source>
        <dbReference type="Proteomes" id="UP000320390"/>
    </source>
</evidence>
<dbReference type="AlphaFoldDB" id="A0A518EKN4"/>
<feature type="domain" description="AbiEi antitoxin N-terminal" evidence="1">
    <location>
        <begin position="16"/>
        <end position="60"/>
    </location>
</feature>
<dbReference type="InterPro" id="IPR025159">
    <property type="entry name" value="AbiEi_N"/>
</dbReference>
<gene>
    <name evidence="2" type="ORF">Poly30_01310</name>
</gene>
<reference evidence="2 3" key="1">
    <citation type="submission" date="2019-02" db="EMBL/GenBank/DDBJ databases">
        <title>Deep-cultivation of Planctomycetes and their phenomic and genomic characterization uncovers novel biology.</title>
        <authorList>
            <person name="Wiegand S."/>
            <person name="Jogler M."/>
            <person name="Boedeker C."/>
            <person name="Pinto D."/>
            <person name="Vollmers J."/>
            <person name="Rivas-Marin E."/>
            <person name="Kohn T."/>
            <person name="Peeters S.H."/>
            <person name="Heuer A."/>
            <person name="Rast P."/>
            <person name="Oberbeckmann S."/>
            <person name="Bunk B."/>
            <person name="Jeske O."/>
            <person name="Meyerdierks A."/>
            <person name="Storesund J.E."/>
            <person name="Kallscheuer N."/>
            <person name="Luecker S."/>
            <person name="Lage O.M."/>
            <person name="Pohl T."/>
            <person name="Merkel B.J."/>
            <person name="Hornburger P."/>
            <person name="Mueller R.-W."/>
            <person name="Bruemmer F."/>
            <person name="Labrenz M."/>
            <person name="Spormann A.M."/>
            <person name="Op den Camp H."/>
            <person name="Overmann J."/>
            <person name="Amann R."/>
            <person name="Jetten M.S.M."/>
            <person name="Mascher T."/>
            <person name="Medema M.H."/>
            <person name="Devos D.P."/>
            <person name="Kaster A.-K."/>
            <person name="Ovreas L."/>
            <person name="Rohde M."/>
            <person name="Galperin M.Y."/>
            <person name="Jogler C."/>
        </authorList>
    </citation>
    <scope>NUCLEOTIDE SEQUENCE [LARGE SCALE GENOMIC DNA]</scope>
    <source>
        <strain evidence="2 3">Poly30</strain>
    </source>
</reference>
<keyword evidence="3" id="KW-1185">Reference proteome</keyword>
<organism evidence="2 3">
    <name type="scientific">Saltatorellus ferox</name>
    <dbReference type="NCBI Taxonomy" id="2528018"/>
    <lineage>
        <taxon>Bacteria</taxon>
        <taxon>Pseudomonadati</taxon>
        <taxon>Planctomycetota</taxon>
        <taxon>Planctomycetia</taxon>
        <taxon>Planctomycetia incertae sedis</taxon>
        <taxon>Saltatorellus</taxon>
    </lineage>
</organism>
<dbReference type="Pfam" id="PF13338">
    <property type="entry name" value="AbiEi_4"/>
    <property type="match status" value="1"/>
</dbReference>
<accession>A0A518EKN4</accession>
<dbReference type="Proteomes" id="UP000320390">
    <property type="component" value="Chromosome"/>
</dbReference>
<evidence type="ECO:0000259" key="1">
    <source>
        <dbReference type="Pfam" id="PF13338"/>
    </source>
</evidence>
<protein>
    <recommendedName>
        <fullName evidence="1">AbiEi antitoxin N-terminal domain-containing protein</fullName>
    </recommendedName>
</protein>
<name>A0A518EKN4_9BACT</name>